<name>A0A9D3SAY0_9TELE</name>
<dbReference type="Proteomes" id="UP000824219">
    <property type="component" value="Linkage Group LG24"/>
</dbReference>
<accession>A0A9D3SAY0</accession>
<reference evidence="2 3" key="1">
    <citation type="submission" date="2021-06" db="EMBL/GenBank/DDBJ databases">
        <title>Chromosome-level genome assembly of the red-tail catfish (Hemibagrus wyckioides).</title>
        <authorList>
            <person name="Shao F."/>
        </authorList>
    </citation>
    <scope>NUCLEOTIDE SEQUENCE [LARGE SCALE GENOMIC DNA]</scope>
    <source>
        <strain evidence="2">EC202008001</strain>
        <tissue evidence="2">Blood</tissue>
    </source>
</reference>
<dbReference type="OrthoDB" id="3258416at2759"/>
<dbReference type="AlphaFoldDB" id="A0A9D3SAY0"/>
<evidence type="ECO:0000313" key="3">
    <source>
        <dbReference type="Proteomes" id="UP000824219"/>
    </source>
</evidence>
<evidence type="ECO:0000256" key="1">
    <source>
        <dbReference type="SAM" id="MobiDB-lite"/>
    </source>
</evidence>
<keyword evidence="3" id="KW-1185">Reference proteome</keyword>
<organism evidence="2 3">
    <name type="scientific">Hemibagrus wyckioides</name>
    <dbReference type="NCBI Taxonomy" id="337641"/>
    <lineage>
        <taxon>Eukaryota</taxon>
        <taxon>Metazoa</taxon>
        <taxon>Chordata</taxon>
        <taxon>Craniata</taxon>
        <taxon>Vertebrata</taxon>
        <taxon>Euteleostomi</taxon>
        <taxon>Actinopterygii</taxon>
        <taxon>Neopterygii</taxon>
        <taxon>Teleostei</taxon>
        <taxon>Ostariophysi</taxon>
        <taxon>Siluriformes</taxon>
        <taxon>Bagridae</taxon>
        <taxon>Hemibagrus</taxon>
    </lineage>
</organism>
<protein>
    <submittedName>
        <fullName evidence="2">Uncharacterized protein</fullName>
    </submittedName>
</protein>
<feature type="compositionally biased region" description="Polar residues" evidence="1">
    <location>
        <begin position="1"/>
        <end position="18"/>
    </location>
</feature>
<dbReference type="EMBL" id="JAHKSW010000024">
    <property type="protein sequence ID" value="KAG7317272.1"/>
    <property type="molecule type" value="Genomic_DNA"/>
</dbReference>
<gene>
    <name evidence="2" type="ORF">KOW79_019570</name>
</gene>
<evidence type="ECO:0000313" key="2">
    <source>
        <dbReference type="EMBL" id="KAG7317272.1"/>
    </source>
</evidence>
<feature type="region of interest" description="Disordered" evidence="1">
    <location>
        <begin position="1"/>
        <end position="20"/>
    </location>
</feature>
<comment type="caution">
    <text evidence="2">The sequence shown here is derived from an EMBL/GenBank/DDBJ whole genome shotgun (WGS) entry which is preliminary data.</text>
</comment>
<sequence length="192" mass="20847">MNSQPTTSSNGNAVTSDDVQIPEEAAVEPKSANDVLVTTCCIINQQAKRKHSGDGADLNPKPAESPVQIGKALQLRALYVVEKHRVTLVPTSMLVMKGSAHFQAFHPLSQQNISVRVESQMMLESLKLSKLLLLLRERQMVLFGAKQGGPGRRGSLDLVHRSTLKLCAKGHCITPTLHSTSTPPCDLHLGRL</sequence>
<proteinExistence type="predicted"/>